<dbReference type="InterPro" id="IPR014937">
    <property type="entry name" value="DUF1810"/>
</dbReference>
<comment type="caution">
    <text evidence="1">The sequence shown here is derived from an EMBL/GenBank/DDBJ whole genome shotgun (WGS) entry which is preliminary data.</text>
</comment>
<gene>
    <name evidence="1" type="ORF">GGR88_002333</name>
</gene>
<sequence>MVDRLQRFVDAQADGVFDQAMSELRRGEKRTHWMWFVFPQLAGLGRSETARHYAIADLDEARSYLAHPLLGDRLVAAMEAAAQSPAGADADRLMGPVDAMKLRSSATLFEAAGGGSAPAAVLDILFGGRRDGATLSLLGFSHPS</sequence>
<keyword evidence="2" id="KW-1185">Reference proteome</keyword>
<evidence type="ECO:0000313" key="1">
    <source>
        <dbReference type="EMBL" id="NJC34819.1"/>
    </source>
</evidence>
<dbReference type="Pfam" id="PF08837">
    <property type="entry name" value="DUF1810"/>
    <property type="match status" value="1"/>
</dbReference>
<dbReference type="EMBL" id="JAATJE010000002">
    <property type="protein sequence ID" value="NJC34819.1"/>
    <property type="molecule type" value="Genomic_DNA"/>
</dbReference>
<evidence type="ECO:0000313" key="2">
    <source>
        <dbReference type="Proteomes" id="UP000734218"/>
    </source>
</evidence>
<dbReference type="Proteomes" id="UP000734218">
    <property type="component" value="Unassembled WGS sequence"/>
</dbReference>
<organism evidence="1 2">
    <name type="scientific">Sphingomonas jejuensis</name>
    <dbReference type="NCBI Taxonomy" id="904715"/>
    <lineage>
        <taxon>Bacteria</taxon>
        <taxon>Pseudomonadati</taxon>
        <taxon>Pseudomonadota</taxon>
        <taxon>Alphaproteobacteria</taxon>
        <taxon>Sphingomonadales</taxon>
        <taxon>Sphingomonadaceae</taxon>
        <taxon>Sphingomonas</taxon>
    </lineage>
</organism>
<dbReference type="Gene3D" id="1.25.40.380">
    <property type="entry name" value="Protein of unknown function DUF1810"/>
    <property type="match status" value="1"/>
</dbReference>
<dbReference type="SUPFAM" id="SSF140736">
    <property type="entry name" value="Rv1873-like"/>
    <property type="match status" value="1"/>
</dbReference>
<name>A0ABX0XNK2_9SPHN</name>
<protein>
    <submittedName>
        <fullName evidence="1">Uncharacterized protein (DUF1810 family)</fullName>
    </submittedName>
</protein>
<accession>A0ABX0XNK2</accession>
<dbReference type="PIRSF" id="PIRSF008546">
    <property type="entry name" value="UCP008546"/>
    <property type="match status" value="1"/>
</dbReference>
<dbReference type="InterPro" id="IPR036287">
    <property type="entry name" value="Rv1873-like_sf"/>
</dbReference>
<reference evidence="1 2" key="1">
    <citation type="submission" date="2020-03" db="EMBL/GenBank/DDBJ databases">
        <title>Genomic Encyclopedia of Type Strains, Phase IV (KMG-IV): sequencing the most valuable type-strain genomes for metagenomic binning, comparative biology and taxonomic classification.</title>
        <authorList>
            <person name="Goeker M."/>
        </authorList>
    </citation>
    <scope>NUCLEOTIDE SEQUENCE [LARGE SCALE GENOMIC DNA]</scope>
    <source>
        <strain evidence="1 2">DSM 27651</strain>
    </source>
</reference>
<proteinExistence type="predicted"/>